<evidence type="ECO:0000256" key="1">
    <source>
        <dbReference type="SAM" id="MobiDB-lite"/>
    </source>
</evidence>
<accession>A0A9Q0X658</accession>
<proteinExistence type="predicted"/>
<dbReference type="AlphaFoldDB" id="A0A9Q0X658"/>
<name>A0A9Q0X658_9SAUR</name>
<comment type="caution">
    <text evidence="2">The sequence shown here is derived from an EMBL/GenBank/DDBJ whole genome shotgun (WGS) entry which is preliminary data.</text>
</comment>
<evidence type="ECO:0000313" key="3">
    <source>
        <dbReference type="Proteomes" id="UP001142489"/>
    </source>
</evidence>
<protein>
    <submittedName>
        <fullName evidence="2">Uncharacterized protein</fullName>
    </submittedName>
</protein>
<gene>
    <name evidence="2" type="ORF">JRQ81_012102</name>
</gene>
<organism evidence="2 3">
    <name type="scientific">Phrynocephalus forsythii</name>
    <dbReference type="NCBI Taxonomy" id="171643"/>
    <lineage>
        <taxon>Eukaryota</taxon>
        <taxon>Metazoa</taxon>
        <taxon>Chordata</taxon>
        <taxon>Craniata</taxon>
        <taxon>Vertebrata</taxon>
        <taxon>Euteleostomi</taxon>
        <taxon>Lepidosauria</taxon>
        <taxon>Squamata</taxon>
        <taxon>Bifurcata</taxon>
        <taxon>Unidentata</taxon>
        <taxon>Episquamata</taxon>
        <taxon>Toxicofera</taxon>
        <taxon>Iguania</taxon>
        <taxon>Acrodonta</taxon>
        <taxon>Agamidae</taxon>
        <taxon>Agaminae</taxon>
        <taxon>Phrynocephalus</taxon>
    </lineage>
</organism>
<reference evidence="2" key="1">
    <citation type="journal article" date="2023" name="DNA Res.">
        <title>Chromosome-level genome assembly of Phrynocephalus forsythii using third-generation DNA sequencing and Hi-C analysis.</title>
        <authorList>
            <person name="Qi Y."/>
            <person name="Zhao W."/>
            <person name="Zhao Y."/>
            <person name="Niu C."/>
            <person name="Cao S."/>
            <person name="Zhang Y."/>
        </authorList>
    </citation>
    <scope>NUCLEOTIDE SEQUENCE</scope>
    <source>
        <tissue evidence="2">Muscle</tissue>
    </source>
</reference>
<feature type="compositionally biased region" description="Gly residues" evidence="1">
    <location>
        <begin position="99"/>
        <end position="108"/>
    </location>
</feature>
<evidence type="ECO:0000313" key="2">
    <source>
        <dbReference type="EMBL" id="KAJ7303169.1"/>
    </source>
</evidence>
<keyword evidence="3" id="KW-1185">Reference proteome</keyword>
<feature type="compositionally biased region" description="Low complexity" evidence="1">
    <location>
        <begin position="131"/>
        <end position="144"/>
    </location>
</feature>
<feature type="region of interest" description="Disordered" evidence="1">
    <location>
        <begin position="1"/>
        <end position="166"/>
    </location>
</feature>
<sequence length="166" mass="16837">MKVEDSAMGGPTEPTQRPLLVKEEKETSGGSALLDPGKTLETAPCSSLCRRRETEAVQPEQVGGNEREDEMGRDPGPPLSSVGGSPPWSICDPRLSKFPGGGGGGGGSRVASELLINPPACNSSGGGSSGGRSAASARPPASTTSRKRQTGQSKDVCSGPTSGLHH</sequence>
<feature type="compositionally biased region" description="Polar residues" evidence="1">
    <location>
        <begin position="150"/>
        <end position="166"/>
    </location>
</feature>
<dbReference type="EMBL" id="JAPFRF010000024">
    <property type="protein sequence ID" value="KAJ7303169.1"/>
    <property type="molecule type" value="Genomic_DNA"/>
</dbReference>
<dbReference type="Proteomes" id="UP001142489">
    <property type="component" value="Unassembled WGS sequence"/>
</dbReference>